<dbReference type="PANTHER" id="PTHR47197:SF3">
    <property type="entry name" value="DIHYDRO-HEME D1 DEHYDROGENASE"/>
    <property type="match status" value="1"/>
</dbReference>
<keyword evidence="3" id="KW-1185">Reference proteome</keyword>
<dbReference type="InterPro" id="IPR011048">
    <property type="entry name" value="Haem_d1_sf"/>
</dbReference>
<dbReference type="RefSeq" id="WP_246408658.1">
    <property type="nucleotide sequence ID" value="NZ_JACHIP010000001.1"/>
</dbReference>
<sequence>MSVRMFAQIALSALFAVVSVASAQSPFHIEHRWVVGGEGGWDYIVADSGSHRLYIAHSTKVDVVDTDTGKVVGAVTGLTRCHGVVIPPGSKVGFVTDGGANRVVAFDLASFASVATIPTGTNPDGATYEPTTNTLWAFNGSSKNVTVIDLAKMAPKATITLPGKPEFPQADGKGTVFVNIEDKNSIVRLDAKTLKATATWPLTKCESPSGLAFDVEGERLFSVCDGNRMAVTDARTGKSLASAIVGDGPDAAGYDAKRKLAFSSNGEGTLTVVDAGKLGYPVAQTVKTEKGARTMSYNAVADKIYLVTSKFAAPDPANPKARPAQIPGTFTVLVLGR</sequence>
<evidence type="ECO:0000313" key="3">
    <source>
        <dbReference type="Proteomes" id="UP000540989"/>
    </source>
</evidence>
<dbReference type="Gene3D" id="2.130.10.10">
    <property type="entry name" value="YVTN repeat-like/Quinoprotein amine dehydrogenase"/>
    <property type="match status" value="2"/>
</dbReference>
<reference evidence="2 3" key="1">
    <citation type="submission" date="2020-08" db="EMBL/GenBank/DDBJ databases">
        <title>Genomic Encyclopedia of Type Strains, Phase IV (KMG-V): Genome sequencing to study the core and pangenomes of soil and plant-associated prokaryotes.</title>
        <authorList>
            <person name="Whitman W."/>
        </authorList>
    </citation>
    <scope>NUCLEOTIDE SEQUENCE [LARGE SCALE GENOMIC DNA]</scope>
    <source>
        <strain evidence="2 3">M8UP14</strain>
    </source>
</reference>
<evidence type="ECO:0000256" key="1">
    <source>
        <dbReference type="SAM" id="SignalP"/>
    </source>
</evidence>
<name>A0A7W7ZAK3_9BACT</name>
<feature type="signal peptide" evidence="1">
    <location>
        <begin position="1"/>
        <end position="23"/>
    </location>
</feature>
<protein>
    <submittedName>
        <fullName evidence="2">DNA-binding beta-propeller fold protein YncE</fullName>
    </submittedName>
</protein>
<dbReference type="InterPro" id="IPR015943">
    <property type="entry name" value="WD40/YVTN_repeat-like_dom_sf"/>
</dbReference>
<evidence type="ECO:0000313" key="2">
    <source>
        <dbReference type="EMBL" id="MBB5056325.1"/>
    </source>
</evidence>
<dbReference type="Proteomes" id="UP000540989">
    <property type="component" value="Unassembled WGS sequence"/>
</dbReference>
<dbReference type="AlphaFoldDB" id="A0A7W7ZAK3"/>
<proteinExistence type="predicted"/>
<dbReference type="EMBL" id="JACHIP010000001">
    <property type="protein sequence ID" value="MBB5056325.1"/>
    <property type="molecule type" value="Genomic_DNA"/>
</dbReference>
<keyword evidence="1" id="KW-0732">Signal</keyword>
<accession>A0A7W7ZAK3</accession>
<keyword evidence="2" id="KW-0238">DNA-binding</keyword>
<dbReference type="SUPFAM" id="SSF51004">
    <property type="entry name" value="C-terminal (heme d1) domain of cytochrome cd1-nitrite reductase"/>
    <property type="match status" value="1"/>
</dbReference>
<comment type="caution">
    <text evidence="2">The sequence shown here is derived from an EMBL/GenBank/DDBJ whole genome shotgun (WGS) entry which is preliminary data.</text>
</comment>
<dbReference type="InterPro" id="IPR051200">
    <property type="entry name" value="Host-pathogen_enzymatic-act"/>
</dbReference>
<organism evidence="2 3">
    <name type="scientific">Granulicella aggregans</name>
    <dbReference type="NCBI Taxonomy" id="474949"/>
    <lineage>
        <taxon>Bacteria</taxon>
        <taxon>Pseudomonadati</taxon>
        <taxon>Acidobacteriota</taxon>
        <taxon>Terriglobia</taxon>
        <taxon>Terriglobales</taxon>
        <taxon>Acidobacteriaceae</taxon>
        <taxon>Granulicella</taxon>
    </lineage>
</organism>
<dbReference type="PANTHER" id="PTHR47197">
    <property type="entry name" value="PROTEIN NIRF"/>
    <property type="match status" value="1"/>
</dbReference>
<feature type="chain" id="PRO_5031305075" evidence="1">
    <location>
        <begin position="24"/>
        <end position="337"/>
    </location>
</feature>
<gene>
    <name evidence="2" type="ORF">HDF16_000994</name>
</gene>
<dbReference type="GO" id="GO:0003677">
    <property type="term" value="F:DNA binding"/>
    <property type="evidence" value="ECO:0007669"/>
    <property type="project" value="UniProtKB-KW"/>
</dbReference>